<evidence type="ECO:0000256" key="7">
    <source>
        <dbReference type="SAM" id="MobiDB-lite"/>
    </source>
</evidence>
<keyword evidence="5" id="KW-0408">Iron</keyword>
<comment type="similarity">
    <text evidence="6">Belongs to the DyP-type peroxidase family.</text>
</comment>
<dbReference type="Proteomes" id="UP001500751">
    <property type="component" value="Unassembled WGS sequence"/>
</dbReference>
<dbReference type="PROSITE" id="PS51404">
    <property type="entry name" value="DYP_PEROXIDASE"/>
    <property type="match status" value="1"/>
</dbReference>
<keyword evidence="11" id="KW-1185">Reference proteome</keyword>
<keyword evidence="3" id="KW-0479">Metal-binding</keyword>
<dbReference type="PANTHER" id="PTHR30521">
    <property type="entry name" value="DEFERROCHELATASE/PEROXIDASE"/>
    <property type="match status" value="1"/>
</dbReference>
<reference evidence="10 11" key="1">
    <citation type="journal article" date="2019" name="Int. J. Syst. Evol. Microbiol.">
        <title>The Global Catalogue of Microorganisms (GCM) 10K type strain sequencing project: providing services to taxonomists for standard genome sequencing and annotation.</title>
        <authorList>
            <consortium name="The Broad Institute Genomics Platform"/>
            <consortium name="The Broad Institute Genome Sequencing Center for Infectious Disease"/>
            <person name="Wu L."/>
            <person name="Ma J."/>
        </authorList>
    </citation>
    <scope>NUCLEOTIDE SEQUENCE [LARGE SCALE GENOMIC DNA]</scope>
    <source>
        <strain evidence="10 11">JCM 16014</strain>
    </source>
</reference>
<evidence type="ECO:0000313" key="11">
    <source>
        <dbReference type="Proteomes" id="UP001500751"/>
    </source>
</evidence>
<evidence type="ECO:0000259" key="9">
    <source>
        <dbReference type="Pfam" id="PF20628"/>
    </source>
</evidence>
<evidence type="ECO:0000256" key="3">
    <source>
        <dbReference type="ARBA" id="ARBA00022723"/>
    </source>
</evidence>
<dbReference type="EMBL" id="BAAAQN010000030">
    <property type="protein sequence ID" value="GAA2040598.1"/>
    <property type="molecule type" value="Genomic_DNA"/>
</dbReference>
<comment type="caution">
    <text evidence="10">The sequence shown here is derived from an EMBL/GenBank/DDBJ whole genome shotgun (WGS) entry which is preliminary data.</text>
</comment>
<keyword evidence="4" id="KW-0560">Oxidoreductase</keyword>
<feature type="region of interest" description="Disordered" evidence="7">
    <location>
        <begin position="303"/>
        <end position="352"/>
    </location>
</feature>
<dbReference type="InterPro" id="IPR048328">
    <property type="entry name" value="Dyp_perox_C"/>
</dbReference>
<dbReference type="Pfam" id="PF20628">
    <property type="entry name" value="Dyp_perox_C"/>
    <property type="match status" value="1"/>
</dbReference>
<comment type="cofactor">
    <cofactor evidence="1">
        <name>heme b</name>
        <dbReference type="ChEBI" id="CHEBI:60344"/>
    </cofactor>
</comment>
<name>A0ABN2UNJ1_9ACTN</name>
<keyword evidence="2 10" id="KW-0575">Peroxidase</keyword>
<dbReference type="GO" id="GO:0004601">
    <property type="term" value="F:peroxidase activity"/>
    <property type="evidence" value="ECO:0007669"/>
    <property type="project" value="UniProtKB-KW"/>
</dbReference>
<feature type="compositionally biased region" description="Low complexity" evidence="7">
    <location>
        <begin position="304"/>
        <end position="339"/>
    </location>
</feature>
<protein>
    <submittedName>
        <fullName evidence="10">Dyp-type peroxidase</fullName>
    </submittedName>
</protein>
<evidence type="ECO:0000313" key="10">
    <source>
        <dbReference type="EMBL" id="GAA2040598.1"/>
    </source>
</evidence>
<feature type="domain" description="Dyp-type peroxidase C-terminal" evidence="9">
    <location>
        <begin position="139"/>
        <end position="296"/>
    </location>
</feature>
<sequence>MNTPQPVTGELTTAAVFLTLTIDEGGEQKVRELLADLSGLARSVGFRVPGSDLMAVAGIGSAAWDRLFGGTGAPRPPHLHPFAALRGPRHHAPATPGDLLLHIRATDFGPCWELARLIMGRLDGAARVADEVHGFGYFDRRDLLGFVDGTENPSGAAASAAALDEDGGSYVIVQKYLHDLAAWNRLSTEQQERVVGRTKLDDVELSDAAQAPDSHVALNQVFDPDGTQRQIVRMNMPFGSLANGESGTYFIGYAADPAVTERMLRNMFLGAPAGNTDRILEFSTAVTGALFYVPPISFLDDADSFAADPDPGPATDPDGLAGPADSTAPAASTTRTAADGSLGIGSLKRSTA</sequence>
<evidence type="ECO:0000259" key="8">
    <source>
        <dbReference type="Pfam" id="PF04261"/>
    </source>
</evidence>
<dbReference type="RefSeq" id="WP_344667941.1">
    <property type="nucleotide sequence ID" value="NZ_BAAAQN010000030.1"/>
</dbReference>
<dbReference type="Pfam" id="PF04261">
    <property type="entry name" value="Dyp_perox_N"/>
    <property type="match status" value="1"/>
</dbReference>
<dbReference type="NCBIfam" id="TIGR01413">
    <property type="entry name" value="Dyp_perox_fam"/>
    <property type="match status" value="1"/>
</dbReference>
<accession>A0ABN2UNJ1</accession>
<dbReference type="SUPFAM" id="SSF54909">
    <property type="entry name" value="Dimeric alpha+beta barrel"/>
    <property type="match status" value="1"/>
</dbReference>
<organism evidence="10 11">
    <name type="scientific">Catenulispora yoronensis</name>
    <dbReference type="NCBI Taxonomy" id="450799"/>
    <lineage>
        <taxon>Bacteria</taxon>
        <taxon>Bacillati</taxon>
        <taxon>Actinomycetota</taxon>
        <taxon>Actinomycetes</taxon>
        <taxon>Catenulisporales</taxon>
        <taxon>Catenulisporaceae</taxon>
        <taxon>Catenulispora</taxon>
    </lineage>
</organism>
<dbReference type="InterPro" id="IPR048327">
    <property type="entry name" value="Dyp_perox_N"/>
</dbReference>
<dbReference type="PANTHER" id="PTHR30521:SF0">
    <property type="entry name" value="DYP-TYPE PEROXIDASE FAMILY PROTEIN"/>
    <property type="match status" value="1"/>
</dbReference>
<proteinExistence type="inferred from homology"/>
<dbReference type="InterPro" id="IPR006314">
    <property type="entry name" value="Dyp_peroxidase"/>
</dbReference>
<evidence type="ECO:0000256" key="5">
    <source>
        <dbReference type="ARBA" id="ARBA00023004"/>
    </source>
</evidence>
<evidence type="ECO:0000256" key="1">
    <source>
        <dbReference type="ARBA" id="ARBA00001970"/>
    </source>
</evidence>
<dbReference type="InterPro" id="IPR011008">
    <property type="entry name" value="Dimeric_a/b-barrel"/>
</dbReference>
<feature type="domain" description="Dyp-type peroxidase N-terminal" evidence="8">
    <location>
        <begin position="5"/>
        <end position="135"/>
    </location>
</feature>
<evidence type="ECO:0000256" key="4">
    <source>
        <dbReference type="ARBA" id="ARBA00023002"/>
    </source>
</evidence>
<evidence type="ECO:0000256" key="6">
    <source>
        <dbReference type="ARBA" id="ARBA00025737"/>
    </source>
</evidence>
<evidence type="ECO:0000256" key="2">
    <source>
        <dbReference type="ARBA" id="ARBA00022559"/>
    </source>
</evidence>
<gene>
    <name evidence="10" type="ORF">GCM10009839_48450</name>
</gene>